<reference evidence="1 2" key="1">
    <citation type="submission" date="2017-06" db="EMBL/GenBank/DDBJ databases">
        <authorList>
            <person name="Kim H.J."/>
            <person name="Triplett B.A."/>
        </authorList>
    </citation>
    <scope>NUCLEOTIDE SEQUENCE [LARGE SCALE GENOMIC DNA]</scope>
    <source>
        <strain evidence="1 2">DSM 25597</strain>
    </source>
</reference>
<organism evidence="1 2">
    <name type="scientific">Dokdonia pacifica</name>
    <dbReference type="NCBI Taxonomy" id="1627892"/>
    <lineage>
        <taxon>Bacteria</taxon>
        <taxon>Pseudomonadati</taxon>
        <taxon>Bacteroidota</taxon>
        <taxon>Flavobacteriia</taxon>
        <taxon>Flavobacteriales</taxon>
        <taxon>Flavobacteriaceae</taxon>
        <taxon>Dokdonia</taxon>
    </lineage>
</organism>
<dbReference type="EMBL" id="FZNY01000001">
    <property type="protein sequence ID" value="SNR47197.1"/>
    <property type="molecule type" value="Genomic_DNA"/>
</dbReference>
<sequence length="86" mass="9177">MHAIVALISGIHLKYIIMKKKSIKSLALNKEVISRFNSMSIQGGKALPKRTTPGNGCDTAQSFCEGATCGVDCEVQTASEQTVCCN</sequence>
<dbReference type="AlphaFoldDB" id="A0A238WL40"/>
<evidence type="ECO:0000313" key="1">
    <source>
        <dbReference type="EMBL" id="SNR47197.1"/>
    </source>
</evidence>
<gene>
    <name evidence="1" type="ORF">SAMN06265376_1011188</name>
</gene>
<protein>
    <submittedName>
        <fullName evidence="1">Uncharacterized protein</fullName>
    </submittedName>
</protein>
<dbReference type="Proteomes" id="UP000198379">
    <property type="component" value="Unassembled WGS sequence"/>
</dbReference>
<accession>A0A238WL40</accession>
<keyword evidence="2" id="KW-1185">Reference proteome</keyword>
<proteinExistence type="predicted"/>
<name>A0A238WL40_9FLAO</name>
<evidence type="ECO:0000313" key="2">
    <source>
        <dbReference type="Proteomes" id="UP000198379"/>
    </source>
</evidence>